<feature type="compositionally biased region" description="Low complexity" evidence="2">
    <location>
        <begin position="217"/>
        <end position="229"/>
    </location>
</feature>
<gene>
    <name evidence="4" type="ORF">ODALV1_LOCUS28638</name>
</gene>
<keyword evidence="5" id="KW-1185">Reference proteome</keyword>
<feature type="region of interest" description="Disordered" evidence="2">
    <location>
        <begin position="99"/>
        <end position="237"/>
    </location>
</feature>
<feature type="compositionally biased region" description="Low complexity" evidence="2">
    <location>
        <begin position="125"/>
        <end position="140"/>
    </location>
</feature>
<comment type="caution">
    <text evidence="4">The sequence shown here is derived from an EMBL/GenBank/DDBJ whole genome shotgun (WGS) entry which is preliminary data.</text>
</comment>
<feature type="region of interest" description="Disordered" evidence="2">
    <location>
        <begin position="322"/>
        <end position="353"/>
    </location>
</feature>
<evidence type="ECO:0000259" key="3">
    <source>
        <dbReference type="PROSITE" id="PS50157"/>
    </source>
</evidence>
<dbReference type="InterPro" id="IPR013087">
    <property type="entry name" value="Znf_C2H2_type"/>
</dbReference>
<feature type="domain" description="C2H2-type" evidence="3">
    <location>
        <begin position="262"/>
        <end position="288"/>
    </location>
</feature>
<dbReference type="SUPFAM" id="SSF57667">
    <property type="entry name" value="beta-beta-alpha zinc fingers"/>
    <property type="match status" value="1"/>
</dbReference>
<feature type="compositionally biased region" description="Polar residues" evidence="2">
    <location>
        <begin position="197"/>
        <end position="216"/>
    </location>
</feature>
<dbReference type="InterPro" id="IPR036236">
    <property type="entry name" value="Znf_C2H2_sf"/>
</dbReference>
<organism evidence="4 5">
    <name type="scientific">Orchesella dallaii</name>
    <dbReference type="NCBI Taxonomy" id="48710"/>
    <lineage>
        <taxon>Eukaryota</taxon>
        <taxon>Metazoa</taxon>
        <taxon>Ecdysozoa</taxon>
        <taxon>Arthropoda</taxon>
        <taxon>Hexapoda</taxon>
        <taxon>Collembola</taxon>
        <taxon>Entomobryomorpha</taxon>
        <taxon>Entomobryoidea</taxon>
        <taxon>Orchesellidae</taxon>
        <taxon>Orchesellinae</taxon>
        <taxon>Orchesella</taxon>
    </lineage>
</organism>
<feature type="compositionally biased region" description="Polar residues" evidence="2">
    <location>
        <begin position="141"/>
        <end position="181"/>
    </location>
</feature>
<keyword evidence="1" id="KW-0479">Metal-binding</keyword>
<evidence type="ECO:0000313" key="4">
    <source>
        <dbReference type="EMBL" id="CAL8141251.1"/>
    </source>
</evidence>
<dbReference type="PROSITE" id="PS00028">
    <property type="entry name" value="ZINC_FINGER_C2H2_1"/>
    <property type="match status" value="2"/>
</dbReference>
<feature type="compositionally biased region" description="Low complexity" evidence="2">
    <location>
        <begin position="182"/>
        <end position="191"/>
    </location>
</feature>
<dbReference type="PROSITE" id="PS50157">
    <property type="entry name" value="ZINC_FINGER_C2H2_2"/>
    <property type="match status" value="1"/>
</dbReference>
<proteinExistence type="predicted"/>
<keyword evidence="1" id="KW-0862">Zinc</keyword>
<dbReference type="Proteomes" id="UP001642540">
    <property type="component" value="Unassembled WGS sequence"/>
</dbReference>
<protein>
    <recommendedName>
        <fullName evidence="3">C2H2-type domain-containing protein</fullName>
    </recommendedName>
</protein>
<feature type="region of interest" description="Disordered" evidence="2">
    <location>
        <begin position="25"/>
        <end position="55"/>
    </location>
</feature>
<dbReference type="SMART" id="SM00355">
    <property type="entry name" value="ZnF_C2H2"/>
    <property type="match status" value="2"/>
</dbReference>
<evidence type="ECO:0000313" key="5">
    <source>
        <dbReference type="Proteomes" id="UP001642540"/>
    </source>
</evidence>
<reference evidence="4 5" key="1">
    <citation type="submission" date="2024-08" db="EMBL/GenBank/DDBJ databases">
        <authorList>
            <person name="Cucini C."/>
            <person name="Frati F."/>
        </authorList>
    </citation>
    <scope>NUCLEOTIDE SEQUENCE [LARGE SCALE GENOMIC DNA]</scope>
</reference>
<keyword evidence="1" id="KW-0863">Zinc-finger</keyword>
<name>A0ABP1S2B2_9HEXA</name>
<accession>A0ABP1S2B2</accession>
<evidence type="ECO:0000256" key="2">
    <source>
        <dbReference type="SAM" id="MobiDB-lite"/>
    </source>
</evidence>
<dbReference type="Gene3D" id="3.30.160.60">
    <property type="entry name" value="Classic Zinc Finger"/>
    <property type="match status" value="1"/>
</dbReference>
<sequence>MVAVKMFWDMWKNLTSATTNWSFTGNGAKKGLPTSKSSQRTRYNRLRSGPTKSYSQPANLISLASSSSCESLAATAAASALTTAAPIASGQGSSTSCFSFSPKGNSNQGNKEGKKWNGGKAMKHSISSSFPFTSSSTTMTLPNSPETSTPGKSPSTTVDQQQNKLKESSLFSNNASSPRFFSSSNGNALATGGNGNRSNAKKSNVDSGRIGNNMTDPSSTPSTTAATPAGDAYPSWDKARKDAENDFCEDDISDLDDDVEHLTCDVCDRAFPTLKQLADHQRKKRHYGCLQCDSIFPSREVLEYHREQMCHYDYAIDVYEEEGSDSDTFESDDDENGIGDTDDCDDEERERLL</sequence>
<evidence type="ECO:0000256" key="1">
    <source>
        <dbReference type="PROSITE-ProRule" id="PRU00042"/>
    </source>
</evidence>
<dbReference type="EMBL" id="CAXLJM020000146">
    <property type="protein sequence ID" value="CAL8141251.1"/>
    <property type="molecule type" value="Genomic_DNA"/>
</dbReference>